<reference evidence="1" key="1">
    <citation type="submission" date="2019-09" db="EMBL/GenBank/DDBJ databases">
        <authorList>
            <person name="Needham M D."/>
        </authorList>
    </citation>
    <scope>NUCLEOTIDE SEQUENCE</scope>
</reference>
<name>A0A5E8CK11_9ZZZZ</name>
<accession>A0A5E8CK11</accession>
<dbReference type="EMBL" id="CABVLZ010000007">
    <property type="protein sequence ID" value="VVU95668.1"/>
    <property type="molecule type" value="Genomic_DNA"/>
</dbReference>
<proteinExistence type="predicted"/>
<evidence type="ECO:0000313" key="1">
    <source>
        <dbReference type="EMBL" id="VVU95668.1"/>
    </source>
</evidence>
<sequence length="206" mass="24253">MKLENIFLNLVVHLMKIILTINKMTLIYFGQYIYDSHVNLLDFSHKVVKNKFLLPLKILDFGSKHQEVNSTTTSIKSEFWYLLTGRTDNSNKILQIRDSIEKIFNISCNILSSRNNNEAMELVESILQSFYPLKTQFITFCTDTIKFRIQDEDTKKVVLIVKTDETLLLTTVLNNLSHDRTITSKELKKIEYFYFNETQYRNLCNT</sequence>
<protein>
    <submittedName>
        <fullName evidence="1">Uncharacterized protein</fullName>
    </submittedName>
</protein>
<organism evidence="1">
    <name type="scientific">seawater metagenome</name>
    <dbReference type="NCBI Taxonomy" id="1561972"/>
    <lineage>
        <taxon>unclassified sequences</taxon>
        <taxon>metagenomes</taxon>
        <taxon>ecological metagenomes</taxon>
    </lineage>
</organism>
<dbReference type="AlphaFoldDB" id="A0A5E8CK11"/>
<gene>
    <name evidence="1" type="ORF">CPAV1605_1423</name>
</gene>